<keyword evidence="1" id="KW-1133">Transmembrane helix</keyword>
<name>A0A521F2K5_9BACT</name>
<proteinExistence type="predicted"/>
<keyword evidence="2" id="KW-0732">Signal</keyword>
<evidence type="ECO:0000313" key="4">
    <source>
        <dbReference type="Proteomes" id="UP000317593"/>
    </source>
</evidence>
<dbReference type="Proteomes" id="UP000317593">
    <property type="component" value="Unassembled WGS sequence"/>
</dbReference>
<protein>
    <recommendedName>
        <fullName evidence="5">LPXTG-motif cell wall anchor domain-containing protein</fullName>
    </recommendedName>
</protein>
<sequence length="423" mass="48815">MKKLSFVLLSIFLLLGTTRVWAQQQQEELSDFEIQKNFKAQYQEFKNKVDTVAVADSAQAILEDVASFDQEYQSHKELLNKALYPDTYSQVIEELNQAATLAANRLQKMEQQDDQLTTLQLRLLAYQEHVFQLTQEADSLKQAMQESIESEKQLSGMVRNYRRNLEQRDELVLAFIDSTVVAYQQMDLQAIRELEKMNAKARIDSDGDALKMIRDIAAENVTILEENSSKLRLEDYMRMQTVQQRFEEMWNRLGNKIAEVYGGSDSEEIASEVDSRISEWDQMLQEKTFATLNDSLSEQGLAVGSFKNAEEFKNSLNSYLDSAIKESKSDASQENYEHYQTFQDFWNRVERQWSSHFTNAELMTSAELATISEKTDQWAQYAEPESNTMTYLLILAVFVVLVLGGLLVREKTKSNKDRENEAS</sequence>
<evidence type="ECO:0000256" key="1">
    <source>
        <dbReference type="SAM" id="Phobius"/>
    </source>
</evidence>
<evidence type="ECO:0000313" key="3">
    <source>
        <dbReference type="EMBL" id="SMO90432.1"/>
    </source>
</evidence>
<evidence type="ECO:0008006" key="5">
    <source>
        <dbReference type="Google" id="ProtNLM"/>
    </source>
</evidence>
<evidence type="ECO:0000256" key="2">
    <source>
        <dbReference type="SAM" id="SignalP"/>
    </source>
</evidence>
<reference evidence="3 4" key="1">
    <citation type="submission" date="2017-05" db="EMBL/GenBank/DDBJ databases">
        <authorList>
            <person name="Varghese N."/>
            <person name="Submissions S."/>
        </authorList>
    </citation>
    <scope>NUCLEOTIDE SEQUENCE [LARGE SCALE GENOMIC DNA]</scope>
    <source>
        <strain evidence="3 4">DSM 21194</strain>
    </source>
</reference>
<feature type="chain" id="PRO_5022090468" description="LPXTG-motif cell wall anchor domain-containing protein" evidence="2">
    <location>
        <begin position="23"/>
        <end position="423"/>
    </location>
</feature>
<feature type="signal peptide" evidence="2">
    <location>
        <begin position="1"/>
        <end position="22"/>
    </location>
</feature>
<keyword evidence="4" id="KW-1185">Reference proteome</keyword>
<keyword evidence="1" id="KW-0812">Transmembrane</keyword>
<gene>
    <name evidence="3" type="ORF">SAMN06265218_12219</name>
</gene>
<organism evidence="3 4">
    <name type="scientific">Fodinibius sediminis</name>
    <dbReference type="NCBI Taxonomy" id="1214077"/>
    <lineage>
        <taxon>Bacteria</taxon>
        <taxon>Pseudomonadati</taxon>
        <taxon>Balneolota</taxon>
        <taxon>Balneolia</taxon>
        <taxon>Balneolales</taxon>
        <taxon>Balneolaceae</taxon>
        <taxon>Fodinibius</taxon>
    </lineage>
</organism>
<feature type="transmembrane region" description="Helical" evidence="1">
    <location>
        <begin position="389"/>
        <end position="408"/>
    </location>
</feature>
<dbReference type="AlphaFoldDB" id="A0A521F2K5"/>
<keyword evidence="1" id="KW-0472">Membrane</keyword>
<accession>A0A521F2K5</accession>
<dbReference type="EMBL" id="FXTH01000022">
    <property type="protein sequence ID" value="SMO90432.1"/>
    <property type="molecule type" value="Genomic_DNA"/>
</dbReference>
<dbReference type="OrthoDB" id="1523972at2"/>
<dbReference type="RefSeq" id="WP_142715871.1">
    <property type="nucleotide sequence ID" value="NZ_FXTH01000022.1"/>
</dbReference>